<feature type="compositionally biased region" description="Basic residues" evidence="1">
    <location>
        <begin position="72"/>
        <end position="85"/>
    </location>
</feature>
<dbReference type="EMBL" id="GAKP01005200">
    <property type="protein sequence ID" value="JAC53752.1"/>
    <property type="molecule type" value="Transcribed_RNA"/>
</dbReference>
<feature type="region of interest" description="Disordered" evidence="1">
    <location>
        <begin position="72"/>
        <end position="103"/>
    </location>
</feature>
<protein>
    <submittedName>
        <fullName evidence="2">Uncharacterized protein</fullName>
    </submittedName>
</protein>
<feature type="region of interest" description="Disordered" evidence="1">
    <location>
        <begin position="188"/>
        <end position="254"/>
    </location>
</feature>
<evidence type="ECO:0000256" key="1">
    <source>
        <dbReference type="SAM" id="MobiDB-lite"/>
    </source>
</evidence>
<evidence type="ECO:0000313" key="2">
    <source>
        <dbReference type="EMBL" id="JAC53752.1"/>
    </source>
</evidence>
<feature type="compositionally biased region" description="Basic and acidic residues" evidence="1">
    <location>
        <begin position="200"/>
        <end position="209"/>
    </location>
</feature>
<dbReference type="AlphaFoldDB" id="A0A034WHG4"/>
<dbReference type="OrthoDB" id="10384521at2759"/>
<name>A0A034WHG4_BACDO</name>
<feature type="region of interest" description="Disordered" evidence="1">
    <location>
        <begin position="290"/>
        <end position="320"/>
    </location>
</feature>
<sequence length="530" mass="60878">MEEEINDERGTSDADLPIATQRNVTNRQLNRKAFLIYPTMPKGRNIDREIKYIQKKFSAIKIDLKCHKMGISKSKKRRLRRKRQEHTRLNKGTPDMNKVAPNPVIVGNAESKNDGIKNKLDVKINILAPETREENKNVCNVYPNNSKQGSDRVSKSPLTLGNFDCVKANLDVLKDNKLTSEIIAKTSKSNENKSILSSNESKHEKDIRLTSRKRKKDEHFSKGANLFPTQNSKPAKENEMSVQSKTESVNLPKINVPSEDGNLNCELSTLKLVESKFFTKTANIFASSSFKSSNHKESIEKRNKTKRSKSKSETSPKKYKPVKIATKTDIDSKYFFQPIKVAKLSADHNMDTKLASQSKSQMASNNSNTTVDNGLYAQKPQRTKRFTKRREKISPKRIGGVPVEFVLDKLRNREFFYYSFEVTGNLNSLRTNDIAFLLNIQNSLPTQDWFFIKRKEISKGTSEIQFVFDRATLTSLEKMQFKASVLRSTVTFVEFVYKKRFLDIINEPFNWLGEWSCFRTVLNKEKINKL</sequence>
<reference evidence="2" key="1">
    <citation type="journal article" date="2014" name="BMC Genomics">
        <title>Characterizing the developmental transcriptome of the oriental fruit fly, Bactrocera dorsalis (Diptera: Tephritidae) through comparative genomic analysis with Drosophila melanogaster utilizing modENCODE datasets.</title>
        <authorList>
            <person name="Geib S.M."/>
            <person name="Calla B."/>
            <person name="Hall B."/>
            <person name="Hou S."/>
            <person name="Manoukis N.C."/>
        </authorList>
    </citation>
    <scope>NUCLEOTIDE SEQUENCE</scope>
    <source>
        <strain evidence="2">Punador</strain>
    </source>
</reference>
<organism evidence="2">
    <name type="scientific">Bactrocera dorsalis</name>
    <name type="common">Oriental fruit fly</name>
    <name type="synonym">Dacus dorsalis</name>
    <dbReference type="NCBI Taxonomy" id="27457"/>
    <lineage>
        <taxon>Eukaryota</taxon>
        <taxon>Metazoa</taxon>
        <taxon>Ecdysozoa</taxon>
        <taxon>Arthropoda</taxon>
        <taxon>Hexapoda</taxon>
        <taxon>Insecta</taxon>
        <taxon>Pterygota</taxon>
        <taxon>Neoptera</taxon>
        <taxon>Endopterygota</taxon>
        <taxon>Diptera</taxon>
        <taxon>Brachycera</taxon>
        <taxon>Muscomorpha</taxon>
        <taxon>Tephritoidea</taxon>
        <taxon>Tephritidae</taxon>
        <taxon>Bactrocera</taxon>
        <taxon>Bactrocera</taxon>
    </lineage>
</organism>
<proteinExistence type="predicted"/>
<feature type="compositionally biased region" description="Polar residues" evidence="1">
    <location>
        <begin position="240"/>
        <end position="249"/>
    </location>
</feature>
<accession>A0A034WHG4</accession>
<feature type="compositionally biased region" description="Polar residues" evidence="1">
    <location>
        <begin position="188"/>
        <end position="199"/>
    </location>
</feature>